<dbReference type="EMBL" id="CP014796">
    <property type="protein sequence ID" value="APX25091.1"/>
    <property type="molecule type" value="Genomic_DNA"/>
</dbReference>
<feature type="region of interest" description="Disordered" evidence="1">
    <location>
        <begin position="1"/>
        <end position="79"/>
    </location>
</feature>
<protein>
    <submittedName>
        <fullName evidence="2">Uncharacterized protein</fullName>
    </submittedName>
</protein>
<gene>
    <name evidence="2" type="ORF">Ga0080559_TMP4295</name>
</gene>
<evidence type="ECO:0000256" key="1">
    <source>
        <dbReference type="SAM" id="MobiDB-lite"/>
    </source>
</evidence>
<name>A0A1U7DAA0_9RHOB</name>
<feature type="compositionally biased region" description="Basic and acidic residues" evidence="1">
    <location>
        <begin position="9"/>
        <end position="32"/>
    </location>
</feature>
<feature type="compositionally biased region" description="Basic and acidic residues" evidence="1">
    <location>
        <begin position="44"/>
        <end position="54"/>
    </location>
</feature>
<dbReference type="KEGG" id="tpro:Ga0080559_TMP4295"/>
<reference evidence="2 3" key="1">
    <citation type="submission" date="2016-03" db="EMBL/GenBank/DDBJ databases">
        <title>Deep-sea bacteria in the southern Pacific.</title>
        <authorList>
            <person name="Tang K."/>
        </authorList>
    </citation>
    <scope>NUCLEOTIDE SEQUENCE [LARGE SCALE GENOMIC DNA]</scope>
    <source>
        <strain evidence="2 3">JLT2016</strain>
    </source>
</reference>
<proteinExistence type="predicted"/>
<evidence type="ECO:0000313" key="2">
    <source>
        <dbReference type="EMBL" id="APX25091.1"/>
    </source>
</evidence>
<organism evidence="2 3">
    <name type="scientific">Salipiger profundus</name>
    <dbReference type="NCBI Taxonomy" id="1229727"/>
    <lineage>
        <taxon>Bacteria</taxon>
        <taxon>Pseudomonadati</taxon>
        <taxon>Pseudomonadota</taxon>
        <taxon>Alphaproteobacteria</taxon>
        <taxon>Rhodobacterales</taxon>
        <taxon>Roseobacteraceae</taxon>
        <taxon>Salipiger</taxon>
    </lineage>
</organism>
<evidence type="ECO:0000313" key="3">
    <source>
        <dbReference type="Proteomes" id="UP000186559"/>
    </source>
</evidence>
<dbReference type="AlphaFoldDB" id="A0A1U7DAA0"/>
<keyword evidence="3" id="KW-1185">Reference proteome</keyword>
<dbReference type="STRING" id="1229727.Ga0080559_TMP4295"/>
<sequence length="79" mass="7862">MASGNHGRGAFEQRSAFDGKGDVVDPEHERALAEAPGRGNPRNGELRGEGEKSARAGPAFAGTGGAAGAFGLSKPAAPC</sequence>
<accession>A0A1U7DAA0</accession>
<dbReference type="Proteomes" id="UP000186559">
    <property type="component" value="Chromosome"/>
</dbReference>